<evidence type="ECO:0000313" key="3">
    <source>
        <dbReference type="Proteomes" id="UP001229209"/>
    </source>
</evidence>
<dbReference type="EMBL" id="JAURUO010000032">
    <property type="protein sequence ID" value="MDP9729928.1"/>
    <property type="molecule type" value="Genomic_DNA"/>
</dbReference>
<organism evidence="2 3">
    <name type="scientific">Alicyclobacillus tolerans</name>
    <dbReference type="NCBI Taxonomy" id="90970"/>
    <lineage>
        <taxon>Bacteria</taxon>
        <taxon>Bacillati</taxon>
        <taxon>Bacillota</taxon>
        <taxon>Bacilli</taxon>
        <taxon>Bacillales</taxon>
        <taxon>Alicyclobacillaceae</taxon>
        <taxon>Alicyclobacillus</taxon>
    </lineage>
</organism>
<evidence type="ECO:0000313" key="2">
    <source>
        <dbReference type="EMBL" id="MDP9729928.1"/>
    </source>
</evidence>
<dbReference type="Pfam" id="PF08924">
    <property type="entry name" value="Rv2525c_GlyHyd-like"/>
    <property type="match status" value="1"/>
</dbReference>
<proteinExistence type="predicted"/>
<feature type="domain" description="Rv2525c-like glycoside hydrolase-like" evidence="1">
    <location>
        <begin position="32"/>
        <end position="145"/>
    </location>
</feature>
<dbReference type="RefSeq" id="WP_203115762.1">
    <property type="nucleotide sequence ID" value="NZ_JAURUO010000032.1"/>
</dbReference>
<comment type="caution">
    <text evidence="2">The sequence shown here is derived from an EMBL/GenBank/DDBJ whole genome shotgun (WGS) entry which is preliminary data.</text>
</comment>
<dbReference type="Gene3D" id="3.20.20.80">
    <property type="entry name" value="Glycosidases"/>
    <property type="match status" value="1"/>
</dbReference>
<sequence>MVNTVDFFWGVDSATAANQPLTFNGIYYNSLYDLVVNAYGEPTFWGRYIDQYSIDSTEIEFLHNNNVSIMPIFGASFTESEFESYVYEDGLNIATEAINTAMNLNIPAGTLIFFDLENWLVHYSFLEGLADGMFGYDYGAGYYSGGFYAAMGGTEPFNSPYCTALNANENMSNMYLYSNQPEPFGCTIKTNQPTYMPAYPSCNTNITVWQYAEQCLTSSSSGYPNGIVDQDICISSAFDLFWQP</sequence>
<dbReference type="InterPro" id="IPR017853">
    <property type="entry name" value="GH"/>
</dbReference>
<keyword evidence="3" id="KW-1185">Reference proteome</keyword>
<gene>
    <name evidence="2" type="ORF">J2S04_002905</name>
</gene>
<accession>A0ABT9M0A2</accession>
<name>A0ABT9M0A2_9BACL</name>
<reference evidence="2 3" key="1">
    <citation type="submission" date="2023-07" db="EMBL/GenBank/DDBJ databases">
        <title>Genomic Encyclopedia of Type Strains, Phase IV (KMG-IV): sequencing the most valuable type-strain genomes for metagenomic binning, comparative biology and taxonomic classification.</title>
        <authorList>
            <person name="Goeker M."/>
        </authorList>
    </citation>
    <scope>NUCLEOTIDE SEQUENCE [LARGE SCALE GENOMIC DNA]</scope>
    <source>
        <strain evidence="2 3">DSM 25924</strain>
    </source>
</reference>
<dbReference type="Proteomes" id="UP001229209">
    <property type="component" value="Unassembled WGS sequence"/>
</dbReference>
<evidence type="ECO:0000259" key="1">
    <source>
        <dbReference type="Pfam" id="PF08924"/>
    </source>
</evidence>
<protein>
    <recommendedName>
        <fullName evidence="1">Rv2525c-like glycoside hydrolase-like domain-containing protein</fullName>
    </recommendedName>
</protein>
<dbReference type="SUPFAM" id="SSF51445">
    <property type="entry name" value="(Trans)glycosidases"/>
    <property type="match status" value="1"/>
</dbReference>
<dbReference type="InterPro" id="IPR015020">
    <property type="entry name" value="Rv2525c-like_Glyco_Hydro-like"/>
</dbReference>